<dbReference type="CDD" id="cd15737">
    <property type="entry name" value="FYVE2_Vac1p_like"/>
    <property type="match status" value="1"/>
</dbReference>
<keyword evidence="2" id="KW-0227">DNA damage</keyword>
<dbReference type="PANTHER" id="PTHR23164">
    <property type="entry name" value="EARLY ENDOSOME ANTIGEN 1"/>
    <property type="match status" value="1"/>
</dbReference>
<sequence>MSGRKLGGGRILGNGRALGPPLPPSPSPAASLIATSPSPSTSNGGGVAIRRSAASAAALAGFDAMSESSFSASSPTPSALLADNSHDLLANISVGEASSQTKTDSMLVCPICNEEMLTLLQLNRHIDDEHQELPAVAQDEVRTWFDKQVSKAKRFQPLSLINQKLRGLDVFESNESAPPPTAGPVIKFPETTAEPDEMISHSHWQRQTSNDYCTDPTCEQRLGPLNAPVNCRKCGRLFCETHTMYQMKLSRSAVHEPVRGVWARVCETCYKSREGYNDHHGALIDHTDLFVSIRTKRTERQNLDVTRLEKRLTKLTRLLAAPPEEQQPAAFVGSAGLLTQKNQRKNLEQSIVTWEEDAAVARCPFCQQEFGSWTFRRHHCRMCGKVVCADAQTSCSSEIGLDVESPLEASEKPGQANIPVDIRMCRDCIHTLFSKRDFIASIAHQPPDQRAYDTLKQFERGICQLIPRFQKSLVTLQTDNSSSLQVATLPSHAQIKEAGKIRRRLIDSFTKYDAAARRLRDLRTESATQLRLQKAIYAAASAFLHTHMLTLKSVPKILRQSSSKSQPGTPSSKNHLSHPHHHHHRGRSNSGLSPLRHAEASETASQASETSTAMSMLEIEERQVREKLIVLEEQRFMVQQMIDSAHGGRRFEEVSALTRNVEELDAEITHAKTRVGNVEERWHGLYAMGEA</sequence>
<dbReference type="SMART" id="SM00734">
    <property type="entry name" value="ZnF_Rad18"/>
    <property type="match status" value="1"/>
</dbReference>
<keyword evidence="1" id="KW-0479">Metal-binding</keyword>
<reference evidence="10 11" key="1">
    <citation type="journal article" date="2024" name="IMA Fungus">
        <title>IMA Genome - F19 : A genome assembly and annotation guide to empower mycologists, including annotated draft genome sequences of Ceratocystis pirilliformis, Diaporthe australafricana, Fusarium ophioides, Paecilomyces lecythidis, and Sporothrix stenoceras.</title>
        <authorList>
            <person name="Aylward J."/>
            <person name="Wilson A.M."/>
            <person name="Visagie C.M."/>
            <person name="Spraker J."/>
            <person name="Barnes I."/>
            <person name="Buitendag C."/>
            <person name="Ceriani C."/>
            <person name="Del Mar Angel L."/>
            <person name="du Plessis D."/>
            <person name="Fuchs T."/>
            <person name="Gasser K."/>
            <person name="Kramer D."/>
            <person name="Li W."/>
            <person name="Munsamy K."/>
            <person name="Piso A."/>
            <person name="Price J.L."/>
            <person name="Sonnekus B."/>
            <person name="Thomas C."/>
            <person name="van der Nest A."/>
            <person name="van Dijk A."/>
            <person name="van Heerden A."/>
            <person name="van Vuuren N."/>
            <person name="Yilmaz N."/>
            <person name="Duong T.A."/>
            <person name="van der Merwe N.A."/>
            <person name="Wingfield M.J."/>
            <person name="Wingfield B.D."/>
        </authorList>
    </citation>
    <scope>NUCLEOTIDE SEQUENCE [LARGE SCALE GENOMIC DNA]</scope>
    <source>
        <strain evidence="10 11">CMW 12675</strain>
    </source>
</reference>
<feature type="region of interest" description="Disordered" evidence="8">
    <location>
        <begin position="1"/>
        <end position="47"/>
    </location>
</feature>
<evidence type="ECO:0000256" key="3">
    <source>
        <dbReference type="ARBA" id="ARBA00022771"/>
    </source>
</evidence>
<feature type="domain" description="FYVE-type" evidence="9">
    <location>
        <begin position="357"/>
        <end position="433"/>
    </location>
</feature>
<dbReference type="InterPro" id="IPR006642">
    <property type="entry name" value="Rad18_UBZ4"/>
</dbReference>
<evidence type="ECO:0000256" key="4">
    <source>
        <dbReference type="ARBA" id="ARBA00022833"/>
    </source>
</evidence>
<feature type="compositionally biased region" description="Gly residues" evidence="8">
    <location>
        <begin position="1"/>
        <end position="12"/>
    </location>
</feature>
<feature type="region of interest" description="Disordered" evidence="8">
    <location>
        <begin position="559"/>
        <end position="613"/>
    </location>
</feature>
<dbReference type="PROSITE" id="PS50178">
    <property type="entry name" value="ZF_FYVE"/>
    <property type="match status" value="1"/>
</dbReference>
<dbReference type="InterPro" id="IPR000306">
    <property type="entry name" value="Znf_FYVE"/>
</dbReference>
<comment type="caution">
    <text evidence="10">The sequence shown here is derived from an EMBL/GenBank/DDBJ whole genome shotgun (WGS) entry which is preliminary data.</text>
</comment>
<feature type="compositionally biased region" description="Basic residues" evidence="8">
    <location>
        <begin position="575"/>
        <end position="587"/>
    </location>
</feature>
<dbReference type="InterPro" id="IPR017455">
    <property type="entry name" value="Znf_FYVE-rel"/>
</dbReference>
<organism evidence="10 11">
    <name type="scientific">Ceratocystis pirilliformis</name>
    <dbReference type="NCBI Taxonomy" id="259994"/>
    <lineage>
        <taxon>Eukaryota</taxon>
        <taxon>Fungi</taxon>
        <taxon>Dikarya</taxon>
        <taxon>Ascomycota</taxon>
        <taxon>Pezizomycotina</taxon>
        <taxon>Sordariomycetes</taxon>
        <taxon>Hypocreomycetidae</taxon>
        <taxon>Microascales</taxon>
        <taxon>Ceratocystidaceae</taxon>
        <taxon>Ceratocystis</taxon>
    </lineage>
</organism>
<keyword evidence="10" id="KW-0645">Protease</keyword>
<protein>
    <submittedName>
        <fullName evidence="10">Carboxypeptidase Y-deficient</fullName>
    </submittedName>
</protein>
<dbReference type="Gene3D" id="4.10.860.20">
    <property type="entry name" value="Rabenosyn, Rab binding domain"/>
    <property type="match status" value="1"/>
</dbReference>
<evidence type="ECO:0000256" key="1">
    <source>
        <dbReference type="ARBA" id="ARBA00022723"/>
    </source>
</evidence>
<dbReference type="CDD" id="cd15761">
    <property type="entry name" value="FYVE1_Vac1p_like"/>
    <property type="match status" value="1"/>
</dbReference>
<dbReference type="EMBL" id="JAWDJO010000301">
    <property type="protein sequence ID" value="KAL1887714.1"/>
    <property type="molecule type" value="Genomic_DNA"/>
</dbReference>
<dbReference type="InterPro" id="IPR011011">
    <property type="entry name" value="Znf_FYVE_PHD"/>
</dbReference>
<dbReference type="Pfam" id="PF01363">
    <property type="entry name" value="FYVE"/>
    <property type="match status" value="2"/>
</dbReference>
<dbReference type="Pfam" id="PF11464">
    <property type="entry name" value="Rbsn"/>
    <property type="match status" value="1"/>
</dbReference>
<feature type="compositionally biased region" description="Low complexity" evidence="8">
    <location>
        <begin position="601"/>
        <end position="613"/>
    </location>
</feature>
<dbReference type="PANTHER" id="PTHR23164:SF30">
    <property type="entry name" value="EARLY ENDOSOME ANTIGEN 1"/>
    <property type="match status" value="1"/>
</dbReference>
<dbReference type="SUPFAM" id="SSF140125">
    <property type="entry name" value="Rabenosyn-5 Rab-binding domain-like"/>
    <property type="match status" value="1"/>
</dbReference>
<feature type="compositionally biased region" description="Low complexity" evidence="8">
    <location>
        <begin position="28"/>
        <end position="47"/>
    </location>
</feature>
<dbReference type="InterPro" id="IPR036531">
    <property type="entry name" value="Rbsn_Rab-bd_sf"/>
</dbReference>
<keyword evidence="10" id="KW-0121">Carboxypeptidase</keyword>
<dbReference type="Proteomes" id="UP001583280">
    <property type="component" value="Unassembled WGS sequence"/>
</dbReference>
<dbReference type="InterPro" id="IPR013083">
    <property type="entry name" value="Znf_RING/FYVE/PHD"/>
</dbReference>
<dbReference type="GO" id="GO:0004180">
    <property type="term" value="F:carboxypeptidase activity"/>
    <property type="evidence" value="ECO:0007669"/>
    <property type="project" value="UniProtKB-KW"/>
</dbReference>
<keyword evidence="11" id="KW-1185">Reference proteome</keyword>
<feature type="coiled-coil region" evidence="7">
    <location>
        <begin position="614"/>
        <end position="681"/>
    </location>
</feature>
<evidence type="ECO:0000256" key="8">
    <source>
        <dbReference type="SAM" id="MobiDB-lite"/>
    </source>
</evidence>
<keyword evidence="4" id="KW-0862">Zinc</keyword>
<keyword evidence="10" id="KW-0378">Hydrolase</keyword>
<evidence type="ECO:0000313" key="10">
    <source>
        <dbReference type="EMBL" id="KAL1887714.1"/>
    </source>
</evidence>
<evidence type="ECO:0000256" key="2">
    <source>
        <dbReference type="ARBA" id="ARBA00022763"/>
    </source>
</evidence>
<evidence type="ECO:0000256" key="7">
    <source>
        <dbReference type="SAM" id="Coils"/>
    </source>
</evidence>
<keyword evidence="5" id="KW-0234">DNA repair</keyword>
<dbReference type="InterPro" id="IPR021565">
    <property type="entry name" value="Rbsn_Rab-bd"/>
</dbReference>
<evidence type="ECO:0000256" key="5">
    <source>
        <dbReference type="ARBA" id="ARBA00023204"/>
    </source>
</evidence>
<keyword evidence="3 6" id="KW-0863">Zinc-finger</keyword>
<evidence type="ECO:0000313" key="11">
    <source>
        <dbReference type="Proteomes" id="UP001583280"/>
    </source>
</evidence>
<name>A0ABR3YHU7_9PEZI</name>
<accession>A0ABR3YHU7</accession>
<evidence type="ECO:0000259" key="9">
    <source>
        <dbReference type="PROSITE" id="PS50178"/>
    </source>
</evidence>
<gene>
    <name evidence="10" type="primary">PEP7</name>
    <name evidence="10" type="ORF">Cpir12675_006442</name>
</gene>
<keyword evidence="7" id="KW-0175">Coiled coil</keyword>
<evidence type="ECO:0000256" key="6">
    <source>
        <dbReference type="PROSITE-ProRule" id="PRU00091"/>
    </source>
</evidence>
<dbReference type="Gene3D" id="3.30.40.10">
    <property type="entry name" value="Zinc/RING finger domain, C3HC4 (zinc finger)"/>
    <property type="match status" value="2"/>
</dbReference>
<dbReference type="SMART" id="SM00064">
    <property type="entry name" value="FYVE"/>
    <property type="match status" value="2"/>
</dbReference>
<proteinExistence type="predicted"/>
<feature type="compositionally biased region" description="Low complexity" evidence="8">
    <location>
        <begin position="560"/>
        <end position="574"/>
    </location>
</feature>
<dbReference type="SUPFAM" id="SSF57903">
    <property type="entry name" value="FYVE/PHD zinc finger"/>
    <property type="match status" value="2"/>
</dbReference>